<protein>
    <submittedName>
        <fullName evidence="1">Uncharacterized protein</fullName>
    </submittedName>
</protein>
<name>A0A0B6ZGT0_9EUPU</name>
<accession>A0A0B6ZGT0</accession>
<feature type="non-terminal residue" evidence="1">
    <location>
        <position position="93"/>
    </location>
</feature>
<dbReference type="InterPro" id="IPR038377">
    <property type="entry name" value="Na/Glc_symporter_sf"/>
</dbReference>
<sequence length="93" mass="9922">VGAFGGPILGILLLGAICPWANSYGAIGGGVISLIVNMYMAIGNQLYGKKPETLQLPATDMCFLNRSKISVMNHNASVSNYFNQSLPTFLINE</sequence>
<dbReference type="AlphaFoldDB" id="A0A0B6ZGT0"/>
<feature type="non-terminal residue" evidence="1">
    <location>
        <position position="1"/>
    </location>
</feature>
<dbReference type="EMBL" id="HACG01020206">
    <property type="protein sequence ID" value="CEK67071.1"/>
    <property type="molecule type" value="Transcribed_RNA"/>
</dbReference>
<evidence type="ECO:0000313" key="1">
    <source>
        <dbReference type="EMBL" id="CEK67071.1"/>
    </source>
</evidence>
<gene>
    <name evidence="1" type="primary">ORF61245</name>
</gene>
<dbReference type="Gene3D" id="1.20.1730.10">
    <property type="entry name" value="Sodium/glucose cotransporter"/>
    <property type="match status" value="1"/>
</dbReference>
<organism evidence="1">
    <name type="scientific">Arion vulgaris</name>
    <dbReference type="NCBI Taxonomy" id="1028688"/>
    <lineage>
        <taxon>Eukaryota</taxon>
        <taxon>Metazoa</taxon>
        <taxon>Spiralia</taxon>
        <taxon>Lophotrochozoa</taxon>
        <taxon>Mollusca</taxon>
        <taxon>Gastropoda</taxon>
        <taxon>Heterobranchia</taxon>
        <taxon>Euthyneura</taxon>
        <taxon>Panpulmonata</taxon>
        <taxon>Eupulmonata</taxon>
        <taxon>Stylommatophora</taxon>
        <taxon>Helicina</taxon>
        <taxon>Arionoidea</taxon>
        <taxon>Arionidae</taxon>
        <taxon>Arion</taxon>
    </lineage>
</organism>
<proteinExistence type="predicted"/>
<reference evidence="1" key="1">
    <citation type="submission" date="2014-12" db="EMBL/GenBank/DDBJ databases">
        <title>Insight into the proteome of Arion vulgaris.</title>
        <authorList>
            <person name="Aradska J."/>
            <person name="Bulat T."/>
            <person name="Smidak R."/>
            <person name="Sarate P."/>
            <person name="Gangsoo J."/>
            <person name="Sialana F."/>
            <person name="Bilban M."/>
            <person name="Lubec G."/>
        </authorList>
    </citation>
    <scope>NUCLEOTIDE SEQUENCE</scope>
    <source>
        <tissue evidence="1">Skin</tissue>
    </source>
</reference>